<dbReference type="Proteomes" id="UP000663860">
    <property type="component" value="Unassembled WGS sequence"/>
</dbReference>
<name>A0A818U1N2_9BILA</name>
<accession>A0A818U1N2</accession>
<protein>
    <submittedName>
        <fullName evidence="3">Uncharacterized protein</fullName>
    </submittedName>
</protein>
<gene>
    <name evidence="2" type="ORF">IZO911_LOCUS31418</name>
    <name evidence="3" type="ORF">KXQ929_LOCUS9971</name>
</gene>
<reference evidence="3" key="1">
    <citation type="submission" date="2021-02" db="EMBL/GenBank/DDBJ databases">
        <authorList>
            <person name="Nowell W R."/>
        </authorList>
    </citation>
    <scope>NUCLEOTIDE SEQUENCE</scope>
</reference>
<evidence type="ECO:0000313" key="4">
    <source>
        <dbReference type="Proteomes" id="UP000663868"/>
    </source>
</evidence>
<dbReference type="EMBL" id="CAJOBB010000464">
    <property type="protein sequence ID" value="CAF3685458.1"/>
    <property type="molecule type" value="Genomic_DNA"/>
</dbReference>
<comment type="caution">
    <text evidence="3">The sequence shown here is derived from an EMBL/GenBank/DDBJ whole genome shotgun (WGS) entry which is preliminary data.</text>
</comment>
<sequence length="127" mass="13070">MAEKKKMREDFVKIMTYYYPVEQKQIKPIELDAAQVQKTVIQLGSVNNNELRADGAAALSLNRVGTGVAVLGGGATVIGSAVIICEATVTIIEGAVIVGAGSMLGPAIFVGGIAALGIGALLQSLNK</sequence>
<dbReference type="AlphaFoldDB" id="A0A818U1N2"/>
<keyword evidence="1" id="KW-1133">Transmembrane helix</keyword>
<keyword evidence="1" id="KW-0812">Transmembrane</keyword>
<organism evidence="3 4">
    <name type="scientific">Adineta steineri</name>
    <dbReference type="NCBI Taxonomy" id="433720"/>
    <lineage>
        <taxon>Eukaryota</taxon>
        <taxon>Metazoa</taxon>
        <taxon>Spiralia</taxon>
        <taxon>Gnathifera</taxon>
        <taxon>Rotifera</taxon>
        <taxon>Eurotatoria</taxon>
        <taxon>Bdelloidea</taxon>
        <taxon>Adinetida</taxon>
        <taxon>Adinetidae</taxon>
        <taxon>Adineta</taxon>
    </lineage>
</organism>
<evidence type="ECO:0000313" key="2">
    <source>
        <dbReference type="EMBL" id="CAF1252318.1"/>
    </source>
</evidence>
<dbReference type="Proteomes" id="UP000663868">
    <property type="component" value="Unassembled WGS sequence"/>
</dbReference>
<proteinExistence type="predicted"/>
<dbReference type="EMBL" id="CAJNOE010000515">
    <property type="protein sequence ID" value="CAF1252318.1"/>
    <property type="molecule type" value="Genomic_DNA"/>
</dbReference>
<evidence type="ECO:0000313" key="3">
    <source>
        <dbReference type="EMBL" id="CAF3685458.1"/>
    </source>
</evidence>
<feature type="transmembrane region" description="Helical" evidence="1">
    <location>
        <begin position="104"/>
        <end position="122"/>
    </location>
</feature>
<feature type="transmembrane region" description="Helical" evidence="1">
    <location>
        <begin position="68"/>
        <end position="92"/>
    </location>
</feature>
<keyword evidence="1" id="KW-0472">Membrane</keyword>
<evidence type="ECO:0000256" key="1">
    <source>
        <dbReference type="SAM" id="Phobius"/>
    </source>
</evidence>